<gene>
    <name evidence="4" type="ORF">CN425_13955</name>
</gene>
<feature type="domain" description="Enoyl reductase (ER)" evidence="3">
    <location>
        <begin position="10"/>
        <end position="319"/>
    </location>
</feature>
<dbReference type="GO" id="GO:0008270">
    <property type="term" value="F:zinc ion binding"/>
    <property type="evidence" value="ECO:0007669"/>
    <property type="project" value="InterPro"/>
</dbReference>
<dbReference type="AlphaFoldDB" id="A0A2A8PVQ9"/>
<keyword evidence="2" id="KW-0560">Oxidoreductase</keyword>
<dbReference type="GO" id="GO:0035925">
    <property type="term" value="F:mRNA 3'-UTR AU-rich region binding"/>
    <property type="evidence" value="ECO:0007669"/>
    <property type="project" value="TreeGrafter"/>
</dbReference>
<accession>A0A2A8PVQ9</accession>
<dbReference type="SMART" id="SM00829">
    <property type="entry name" value="PKS_ER"/>
    <property type="match status" value="1"/>
</dbReference>
<dbReference type="SUPFAM" id="SSF50129">
    <property type="entry name" value="GroES-like"/>
    <property type="match status" value="1"/>
</dbReference>
<evidence type="ECO:0000259" key="3">
    <source>
        <dbReference type="SMART" id="SM00829"/>
    </source>
</evidence>
<dbReference type="Proteomes" id="UP000220635">
    <property type="component" value="Unassembled WGS sequence"/>
</dbReference>
<evidence type="ECO:0000313" key="5">
    <source>
        <dbReference type="Proteomes" id="UP000220635"/>
    </source>
</evidence>
<dbReference type="RefSeq" id="WP_098380808.1">
    <property type="nucleotide sequence ID" value="NZ_NTWE01000025.1"/>
</dbReference>
<dbReference type="GO" id="GO:0070402">
    <property type="term" value="F:NADPH binding"/>
    <property type="evidence" value="ECO:0007669"/>
    <property type="project" value="TreeGrafter"/>
</dbReference>
<dbReference type="InterPro" id="IPR036291">
    <property type="entry name" value="NAD(P)-bd_dom_sf"/>
</dbReference>
<dbReference type="Gene3D" id="3.90.180.10">
    <property type="entry name" value="Medium-chain alcohol dehydrogenases, catalytic domain"/>
    <property type="match status" value="1"/>
</dbReference>
<dbReference type="SUPFAM" id="SSF51735">
    <property type="entry name" value="NAD(P)-binding Rossmann-fold domains"/>
    <property type="match status" value="1"/>
</dbReference>
<evidence type="ECO:0000313" key="4">
    <source>
        <dbReference type="EMBL" id="PEW01185.1"/>
    </source>
</evidence>
<dbReference type="InterPro" id="IPR002364">
    <property type="entry name" value="Quin_OxRdtase/zeta-crystal_CS"/>
</dbReference>
<sequence length="321" mass="34462">MKALCFETFGDANVLQYKEIHDPIIKPNEILVRTKAIGLNFADIYRRRGDYHLAGNPPYVLGYEGAGIVEKVGADVTTINPGDHIAFADVPFANAELVAVPSEKAIPLPDSISFETAASVLLQGLTAHYLTKDSYQIQQGDVALVHAAAGGVGQLLIQMIKLQGGTVIGLTSSNEKANVATLAGADQVFLYTESWSTKVLEITNGTGVNVVYESVGSTLEESFNATKVGGTVVFYGMAGGNPAPVDPRMLMDTSKTLTGGDLWNVLTTFEERKQRSTQLFDWIASEKLNIASPTTFSLQDGARAHELLESRKSTGKILLIP</sequence>
<dbReference type="Pfam" id="PF08240">
    <property type="entry name" value="ADH_N"/>
    <property type="match status" value="1"/>
</dbReference>
<keyword evidence="1" id="KW-0521">NADP</keyword>
<comment type="caution">
    <text evidence="4">The sequence shown here is derived from an EMBL/GenBank/DDBJ whole genome shotgun (WGS) entry which is preliminary data.</text>
</comment>
<organism evidence="4 5">
    <name type="scientific">Bacillus cereus</name>
    <dbReference type="NCBI Taxonomy" id="1396"/>
    <lineage>
        <taxon>Bacteria</taxon>
        <taxon>Bacillati</taxon>
        <taxon>Bacillota</taxon>
        <taxon>Bacilli</taxon>
        <taxon>Bacillales</taxon>
        <taxon>Bacillaceae</taxon>
        <taxon>Bacillus</taxon>
        <taxon>Bacillus cereus group</taxon>
    </lineage>
</organism>
<proteinExistence type="predicted"/>
<evidence type="ECO:0000256" key="2">
    <source>
        <dbReference type="ARBA" id="ARBA00023002"/>
    </source>
</evidence>
<dbReference type="InterPro" id="IPR013154">
    <property type="entry name" value="ADH-like_N"/>
</dbReference>
<dbReference type="OrthoDB" id="9787435at2"/>
<protein>
    <submittedName>
        <fullName evidence="4">Alcohol dehydrogenase</fullName>
    </submittedName>
</protein>
<dbReference type="CDD" id="cd05286">
    <property type="entry name" value="QOR2"/>
    <property type="match status" value="1"/>
</dbReference>
<dbReference type="PANTHER" id="PTHR48106:SF13">
    <property type="entry name" value="QUINONE OXIDOREDUCTASE-RELATED"/>
    <property type="match status" value="1"/>
</dbReference>
<dbReference type="GO" id="GO:0003960">
    <property type="term" value="F:quinone reductase (NADPH) activity"/>
    <property type="evidence" value="ECO:0007669"/>
    <property type="project" value="InterPro"/>
</dbReference>
<dbReference type="InterPro" id="IPR011032">
    <property type="entry name" value="GroES-like_sf"/>
</dbReference>
<dbReference type="Pfam" id="PF00107">
    <property type="entry name" value="ADH_zinc_N"/>
    <property type="match status" value="1"/>
</dbReference>
<dbReference type="Gene3D" id="3.40.50.720">
    <property type="entry name" value="NAD(P)-binding Rossmann-like Domain"/>
    <property type="match status" value="1"/>
</dbReference>
<dbReference type="InterPro" id="IPR013149">
    <property type="entry name" value="ADH-like_C"/>
</dbReference>
<dbReference type="PANTHER" id="PTHR48106">
    <property type="entry name" value="QUINONE OXIDOREDUCTASE PIG3-RELATED"/>
    <property type="match status" value="1"/>
</dbReference>
<evidence type="ECO:0000256" key="1">
    <source>
        <dbReference type="ARBA" id="ARBA00022857"/>
    </source>
</evidence>
<dbReference type="GO" id="GO:0005829">
    <property type="term" value="C:cytosol"/>
    <property type="evidence" value="ECO:0007669"/>
    <property type="project" value="TreeGrafter"/>
</dbReference>
<name>A0A2A8PVQ9_BACCE</name>
<dbReference type="InterPro" id="IPR047618">
    <property type="entry name" value="QOR-like"/>
</dbReference>
<reference evidence="4 5" key="1">
    <citation type="submission" date="2017-09" db="EMBL/GenBank/DDBJ databases">
        <title>Large-scale bioinformatics analysis of Bacillus genomes uncovers conserved roles of natural products in bacterial physiology.</title>
        <authorList>
            <consortium name="Agbiome Team Llc"/>
            <person name="Bleich R.M."/>
            <person name="Grubbs K.J."/>
            <person name="Santa Maria K.C."/>
            <person name="Allen S.E."/>
            <person name="Farag S."/>
            <person name="Shank E.A."/>
            <person name="Bowers A."/>
        </authorList>
    </citation>
    <scope>NUCLEOTIDE SEQUENCE [LARGE SCALE GENOMIC DNA]</scope>
    <source>
        <strain evidence="4 5">AFS010695</strain>
    </source>
</reference>
<dbReference type="InterPro" id="IPR020843">
    <property type="entry name" value="ER"/>
</dbReference>
<dbReference type="PROSITE" id="PS01162">
    <property type="entry name" value="QOR_ZETA_CRYSTAL"/>
    <property type="match status" value="1"/>
</dbReference>
<dbReference type="EMBL" id="NTWE01000025">
    <property type="protein sequence ID" value="PEW01185.1"/>
    <property type="molecule type" value="Genomic_DNA"/>
</dbReference>